<dbReference type="EMBL" id="JACGDE010000025">
    <property type="protein sequence ID" value="MBA6068104.1"/>
    <property type="molecule type" value="Genomic_DNA"/>
</dbReference>
<evidence type="ECO:0000313" key="4">
    <source>
        <dbReference type="Proteomes" id="UP000541770"/>
    </source>
</evidence>
<protein>
    <submittedName>
        <fullName evidence="3">Uncharacterized protein</fullName>
    </submittedName>
</protein>
<dbReference type="InterPro" id="IPR053721">
    <property type="entry name" value="Fimbrial_Adhesin_Reg"/>
</dbReference>
<dbReference type="Gene3D" id="1.10.10.2690">
    <property type="match status" value="1"/>
</dbReference>
<name>A0A7W2Q0X5_9PSED</name>
<reference evidence="3 4" key="1">
    <citation type="submission" date="2020-07" db="EMBL/GenBank/DDBJ databases">
        <title>Diversity of carbapenemase encoding genes among Pseudomonas putida group clinical isolates in a tertiary Brazilian hospital.</title>
        <authorList>
            <person name="Alberto-Lei F."/>
            <person name="Nodari C.S."/>
            <person name="Streling A.P."/>
            <person name="Paulino J.T."/>
            <person name="Bessa-Neto F.O."/>
            <person name="Cayo R."/>
            <person name="Gales A.C."/>
        </authorList>
    </citation>
    <scope>NUCLEOTIDE SEQUENCE [LARGE SCALE GENOMIC DNA]</scope>
    <source>
        <strain evidence="3 4">14802</strain>
    </source>
</reference>
<dbReference type="AlphaFoldDB" id="A0A7W2Q0X5"/>
<evidence type="ECO:0000256" key="1">
    <source>
        <dbReference type="ARBA" id="ARBA00023015"/>
    </source>
</evidence>
<organism evidence="3 4">
    <name type="scientific">Pseudomonas mosselii</name>
    <dbReference type="NCBI Taxonomy" id="78327"/>
    <lineage>
        <taxon>Bacteria</taxon>
        <taxon>Pseudomonadati</taxon>
        <taxon>Pseudomonadota</taxon>
        <taxon>Gammaproteobacteria</taxon>
        <taxon>Pseudomonadales</taxon>
        <taxon>Pseudomonadaceae</taxon>
        <taxon>Pseudomonas</taxon>
    </lineage>
</organism>
<dbReference type="SUPFAM" id="SSF88659">
    <property type="entry name" value="Sigma3 and sigma4 domains of RNA polymerase sigma factors"/>
    <property type="match status" value="1"/>
</dbReference>
<proteinExistence type="predicted"/>
<dbReference type="RefSeq" id="WP_182324887.1">
    <property type="nucleotide sequence ID" value="NZ_JACGDE010000025.1"/>
</dbReference>
<comment type="caution">
    <text evidence="3">The sequence shown here is derived from an EMBL/GenBank/DDBJ whole genome shotgun (WGS) entry which is preliminary data.</text>
</comment>
<dbReference type="InterPro" id="IPR013324">
    <property type="entry name" value="RNA_pol_sigma_r3/r4-like"/>
</dbReference>
<evidence type="ECO:0000313" key="3">
    <source>
        <dbReference type="EMBL" id="MBA6068104.1"/>
    </source>
</evidence>
<evidence type="ECO:0000256" key="2">
    <source>
        <dbReference type="ARBA" id="ARBA00023163"/>
    </source>
</evidence>
<gene>
    <name evidence="3" type="ORF">H4C75_25545</name>
</gene>
<accession>A0A7W2Q0X5</accession>
<keyword evidence="2" id="KW-0804">Transcription</keyword>
<dbReference type="Proteomes" id="UP000541770">
    <property type="component" value="Unassembled WGS sequence"/>
</dbReference>
<sequence length="111" mass="12098">MSSSKTQQLETMAALIKSTFKPAEIAQLIEMIRPAFDGAELSSEEFAALINRLTNARIGRGRPLGEKSIAAARLILVQGASHAEAARELDMNLGQIGQLIKRLREHMADPD</sequence>
<keyword evidence="1" id="KW-0805">Transcription regulation</keyword>